<keyword evidence="2" id="KW-0808">Transferase</keyword>
<feature type="region of interest" description="Disordered" evidence="8">
    <location>
        <begin position="447"/>
        <end position="525"/>
    </location>
</feature>
<gene>
    <name evidence="11" type="primary">LOC113704869</name>
</gene>
<keyword evidence="3" id="KW-0548">Nucleotidyltransferase</keyword>
<evidence type="ECO:0000256" key="6">
    <source>
        <dbReference type="ARBA" id="ARBA00022801"/>
    </source>
</evidence>
<dbReference type="GeneID" id="113704869"/>
<dbReference type="Pfam" id="PF03732">
    <property type="entry name" value="Retrotrans_gag"/>
    <property type="match status" value="1"/>
</dbReference>
<proteinExistence type="predicted"/>
<dbReference type="InterPro" id="IPR036397">
    <property type="entry name" value="RNaseH_sf"/>
</dbReference>
<evidence type="ECO:0000259" key="9">
    <source>
        <dbReference type="PROSITE" id="PS50994"/>
    </source>
</evidence>
<keyword evidence="6" id="KW-0378">Hydrolase</keyword>
<dbReference type="PANTHER" id="PTHR37984:SF5">
    <property type="entry name" value="PROTEIN NYNRIN-LIKE"/>
    <property type="match status" value="1"/>
</dbReference>
<feature type="compositionally biased region" description="Polar residues" evidence="8">
    <location>
        <begin position="447"/>
        <end position="463"/>
    </location>
</feature>
<keyword evidence="4" id="KW-0540">Nuclease</keyword>
<dbReference type="RefSeq" id="XP_071916696.1">
    <property type="nucleotide sequence ID" value="XM_072060595.1"/>
</dbReference>
<name>A0ABM4VAX6_COFAR</name>
<evidence type="ECO:0000256" key="3">
    <source>
        <dbReference type="ARBA" id="ARBA00022695"/>
    </source>
</evidence>
<dbReference type="SUPFAM" id="SSF53098">
    <property type="entry name" value="Ribonuclease H-like"/>
    <property type="match status" value="1"/>
</dbReference>
<dbReference type="SUPFAM" id="SSF50630">
    <property type="entry name" value="Acid proteases"/>
    <property type="match status" value="1"/>
</dbReference>
<evidence type="ECO:0000256" key="8">
    <source>
        <dbReference type="SAM" id="MobiDB-lite"/>
    </source>
</evidence>
<accession>A0ABM4VAX6</accession>
<dbReference type="Proteomes" id="UP001652660">
    <property type="component" value="Chromosome 8e"/>
</dbReference>
<feature type="compositionally biased region" description="Low complexity" evidence="8">
    <location>
        <begin position="376"/>
        <end position="392"/>
    </location>
</feature>
<dbReference type="Pfam" id="PF17921">
    <property type="entry name" value="Integrase_H2C2"/>
    <property type="match status" value="1"/>
</dbReference>
<keyword evidence="7" id="KW-0695">RNA-directed DNA polymerase</keyword>
<evidence type="ECO:0000256" key="1">
    <source>
        <dbReference type="ARBA" id="ARBA00012493"/>
    </source>
</evidence>
<dbReference type="InterPro" id="IPR041588">
    <property type="entry name" value="Integrase_H2C2"/>
</dbReference>
<evidence type="ECO:0000256" key="5">
    <source>
        <dbReference type="ARBA" id="ARBA00022759"/>
    </source>
</evidence>
<evidence type="ECO:0000313" key="11">
    <source>
        <dbReference type="RefSeq" id="XP_071916696.1"/>
    </source>
</evidence>
<dbReference type="InterPro" id="IPR001584">
    <property type="entry name" value="Integrase_cat-core"/>
</dbReference>
<dbReference type="InterPro" id="IPR041373">
    <property type="entry name" value="RT_RNaseH"/>
</dbReference>
<protein>
    <recommendedName>
        <fullName evidence="1">RNA-directed DNA polymerase</fullName>
        <ecNumber evidence="1">2.7.7.49</ecNumber>
    </recommendedName>
</protein>
<dbReference type="Pfam" id="PF00078">
    <property type="entry name" value="RVT_1"/>
    <property type="match status" value="1"/>
</dbReference>
<dbReference type="InterPro" id="IPR021109">
    <property type="entry name" value="Peptidase_aspartic_dom_sf"/>
</dbReference>
<dbReference type="Pfam" id="PF00665">
    <property type="entry name" value="rve"/>
    <property type="match status" value="1"/>
</dbReference>
<dbReference type="InterPro" id="IPR043502">
    <property type="entry name" value="DNA/RNA_pol_sf"/>
</dbReference>
<feature type="region of interest" description="Disordered" evidence="8">
    <location>
        <begin position="1"/>
        <end position="39"/>
    </location>
</feature>
<dbReference type="Gene3D" id="2.40.70.10">
    <property type="entry name" value="Acid Proteases"/>
    <property type="match status" value="1"/>
</dbReference>
<feature type="compositionally biased region" description="Basic and acidic residues" evidence="8">
    <location>
        <begin position="466"/>
        <end position="478"/>
    </location>
</feature>
<dbReference type="Gene3D" id="3.30.70.270">
    <property type="match status" value="2"/>
</dbReference>
<organism evidence="10 11">
    <name type="scientific">Coffea arabica</name>
    <name type="common">Arabian coffee</name>
    <dbReference type="NCBI Taxonomy" id="13443"/>
    <lineage>
        <taxon>Eukaryota</taxon>
        <taxon>Viridiplantae</taxon>
        <taxon>Streptophyta</taxon>
        <taxon>Embryophyta</taxon>
        <taxon>Tracheophyta</taxon>
        <taxon>Spermatophyta</taxon>
        <taxon>Magnoliopsida</taxon>
        <taxon>eudicotyledons</taxon>
        <taxon>Gunneridae</taxon>
        <taxon>Pentapetalae</taxon>
        <taxon>asterids</taxon>
        <taxon>lamiids</taxon>
        <taxon>Gentianales</taxon>
        <taxon>Rubiaceae</taxon>
        <taxon>Ixoroideae</taxon>
        <taxon>Gardenieae complex</taxon>
        <taxon>Bertiereae - Coffeeae clade</taxon>
        <taxon>Coffeeae</taxon>
        <taxon>Coffea</taxon>
    </lineage>
</organism>
<dbReference type="Pfam" id="PF17917">
    <property type="entry name" value="RT_RNaseH"/>
    <property type="match status" value="1"/>
</dbReference>
<evidence type="ECO:0000256" key="4">
    <source>
        <dbReference type="ARBA" id="ARBA00022722"/>
    </source>
</evidence>
<dbReference type="CDD" id="cd00303">
    <property type="entry name" value="retropepsin_like"/>
    <property type="match status" value="1"/>
</dbReference>
<dbReference type="InterPro" id="IPR012337">
    <property type="entry name" value="RNaseH-like_sf"/>
</dbReference>
<feature type="domain" description="Integrase catalytic" evidence="9">
    <location>
        <begin position="1477"/>
        <end position="1641"/>
    </location>
</feature>
<reference evidence="11" key="1">
    <citation type="submission" date="2025-08" db="UniProtKB">
        <authorList>
            <consortium name="RefSeq"/>
        </authorList>
    </citation>
    <scope>IDENTIFICATION</scope>
    <source>
        <tissue evidence="11">Leaves</tissue>
    </source>
</reference>
<feature type="compositionally biased region" description="Basic and acidic residues" evidence="8">
    <location>
        <begin position="15"/>
        <end position="32"/>
    </location>
</feature>
<dbReference type="InterPro" id="IPR000477">
    <property type="entry name" value="RT_dom"/>
</dbReference>
<dbReference type="SUPFAM" id="SSF56672">
    <property type="entry name" value="DNA/RNA polymerases"/>
    <property type="match status" value="1"/>
</dbReference>
<evidence type="ECO:0000256" key="2">
    <source>
        <dbReference type="ARBA" id="ARBA00022679"/>
    </source>
</evidence>
<dbReference type="CDD" id="cd01647">
    <property type="entry name" value="RT_LTR"/>
    <property type="match status" value="1"/>
</dbReference>
<keyword evidence="5" id="KW-0255">Endonuclease</keyword>
<dbReference type="PANTHER" id="PTHR37984">
    <property type="entry name" value="PROTEIN CBG26694"/>
    <property type="match status" value="1"/>
</dbReference>
<dbReference type="Gene3D" id="3.10.10.10">
    <property type="entry name" value="HIV Type 1 Reverse Transcriptase, subunit A, domain 1"/>
    <property type="match status" value="1"/>
</dbReference>
<dbReference type="PROSITE" id="PS50994">
    <property type="entry name" value="INTEGRASE"/>
    <property type="match status" value="1"/>
</dbReference>
<dbReference type="CDD" id="cd09274">
    <property type="entry name" value="RNase_HI_RT_Ty3"/>
    <property type="match status" value="1"/>
</dbReference>
<dbReference type="InterPro" id="IPR043128">
    <property type="entry name" value="Rev_trsase/Diguanyl_cyclase"/>
</dbReference>
<dbReference type="Gene3D" id="1.10.340.70">
    <property type="match status" value="1"/>
</dbReference>
<dbReference type="EC" id="2.7.7.49" evidence="1"/>
<feature type="compositionally biased region" description="Polar residues" evidence="8">
    <location>
        <begin position="1"/>
        <end position="10"/>
    </location>
</feature>
<keyword evidence="10" id="KW-1185">Reference proteome</keyword>
<evidence type="ECO:0000313" key="10">
    <source>
        <dbReference type="Proteomes" id="UP001652660"/>
    </source>
</evidence>
<sequence length="1789" mass="202924">MPRSSRTGELQYNPEIEKTARALRKATRERAEASSSSTGHNSVVDFVDSFSETEEIDSTMANERTLRELAAPDLNQQPLCITYPTLEVAFELKSGLIHLLPSFHGLPGEDPHKHLKEFHVVCSTMKPQGVTEEQIKLRAFPFSLADKAKDWLYYLPSGSISTWTDMKKHFLEKFFPASRAASIRKDICGIRQFNGETLHEYWERFKQLCASCPHHQIPDQLLIQYFYEGLSQTDRRIIDAASGGSLVNKTPTEARNLISSMAANAQQFGDRQDNTTRRVNEVSNSSIEQRLDCLTSLVEKLAIGQMQQLKTCGICYGSSHPTDMCPTLQDDSTEQANAVGFPGPPQRRYDPYANTYNPGWRDHPNFNYAARPPGFPQQSQYQPRPQLSQQQSAPKSGMSLEDIVKSLATNTQQFQQETKTSIHNLENQMSQLASTVNRLESQLSGKLPSQTIVNPKQNASAITLRSGKELPEPSKRISEQAIEEELEKEGNVSQPRALEQPDFGEKSTQVVTPPPPFPSRLAKSKKQEQEQEILDTFRKVEVNIPLLDAIKQIPRYAKFLKELCTGKKKLKGNEKVHMGENVSAVLQKKLPPKCKDPGMFTVPCKIGNIKIEKAMLDLGASINVMPRSIYNLMNVGPLKETGVIIQLADRSNAYPDGVLEDILVQIDNLIFPADFYVLDMEDDNSNSSPMLLGRPFLKTARTKIDVFTGTLTMEFDGDVIKFSIYDAMKYPGESHSIFVIDVIDSLAQQNFEFNNDDALKVAISTGLCQENLQKIKGKFVFPFELQEVIFELNSLCPEFSNVSYLELPLSHSQLLPSIVQAPKVELKQLPDNLKYAFLGDGDTLPVIISSKLTALEEEKLIRVLKDHKEAIGWTVADIKGLSPATCMHRILLEDGAKPSREAQRRLNPPMMEVVKKEVLKLLDTGIIYPISDSKWVSPVQVVPKKTGITVIENPKGELVPTRVQNGWRVCTDFRKLNALTRKDHFPLPFIDQMLERLAGKSHYCCLDGFSGFLQIPVAPEDQEKTTFTCPFGTFAYRRMPFGLCNAPATFQRCMVSIFSDYVENIIEVFMDDFTVYGNSFDECLTNLTKILKRCIETNLVLNYEKCHFMVDQGIILGHVVSAKGIEVDKAKVEIIKCLPYPASVREVRSFLGHAGFYRRFIKDFSKISHPLCKLLQKDVVFHFDDNCKSAFDTLKGSLTSAPVVRPPNWSLPFEIMCDASNFAVGAVLGQKEGRASYVIYYASRTLDGAQCNYSTTEKELLAIVFALEKFRSYLLGTKVIIYSDHAALKYLLNKKEAKPRLIRWILLLQEFDLEIKDKRGAENMVADHLSRLINSEGPAPLKDNFPDEHLFVVQKTTPWYADLVNYLVTRTLPNDLSRAQKEKIKSDVKYYVWDEPYLWKYCSDQIIRRCVSEEEVPSILSFCHSYACGGHFGPKRTARKVLECGLFWPTLFSDAYLFCKSCANCQKTGNLSHRDQMPLTPILVCEIFDIWGIDFMGPFPSSFGNMYILLAVDYVSKWIEAKATRTDNAKVVVDFIKSHIFVRYGTPRAIISDRGTHFCNRVMEALMKKYGVTHRVSTSYHPQTSGQAEISNKEIKSILEKTVNPNRKDWSLRLDDALWAYRTAFKTPIGMSPYRLIFGKPCHLPVELEHRAYWAVKNYNMRMDETGEHRKLQLQELEEIRNDAYESSSIYKEKTKAFHDKAISRKIFCIGQKVLLFHSRLKLFPGKLRSRWIGPFIVTNVFPHGAVEIQSLHTDKIFKVNGHRLKPFYEGFEVNNVEEVTLAVPEPSD</sequence>
<dbReference type="InterPro" id="IPR005162">
    <property type="entry name" value="Retrotrans_gag_dom"/>
</dbReference>
<dbReference type="Gene3D" id="3.30.420.10">
    <property type="entry name" value="Ribonuclease H-like superfamily/Ribonuclease H"/>
    <property type="match status" value="1"/>
</dbReference>
<dbReference type="InterPro" id="IPR050951">
    <property type="entry name" value="Retrovirus_Pol_polyprotein"/>
</dbReference>
<evidence type="ECO:0000256" key="7">
    <source>
        <dbReference type="ARBA" id="ARBA00022918"/>
    </source>
</evidence>
<feature type="region of interest" description="Disordered" evidence="8">
    <location>
        <begin position="360"/>
        <end position="398"/>
    </location>
</feature>